<dbReference type="EMBL" id="MFJZ01000071">
    <property type="protein sequence ID" value="OGG28801.1"/>
    <property type="molecule type" value="Genomic_DNA"/>
</dbReference>
<dbReference type="AlphaFoldDB" id="A0A1F6AVS9"/>
<dbReference type="Proteomes" id="UP000176409">
    <property type="component" value="Unassembled WGS sequence"/>
</dbReference>
<evidence type="ECO:0000313" key="1">
    <source>
        <dbReference type="EMBL" id="OGG28801.1"/>
    </source>
</evidence>
<reference evidence="1 2" key="1">
    <citation type="journal article" date="2016" name="Nat. Commun.">
        <title>Thousands of microbial genomes shed light on interconnected biogeochemical processes in an aquifer system.</title>
        <authorList>
            <person name="Anantharaman K."/>
            <person name="Brown C.T."/>
            <person name="Hug L.A."/>
            <person name="Sharon I."/>
            <person name="Castelle C.J."/>
            <person name="Probst A.J."/>
            <person name="Thomas B.C."/>
            <person name="Singh A."/>
            <person name="Wilkins M.J."/>
            <person name="Karaoz U."/>
            <person name="Brodie E.L."/>
            <person name="Williams K.H."/>
            <person name="Hubbard S.S."/>
            <person name="Banfield J.F."/>
        </authorList>
    </citation>
    <scope>NUCLEOTIDE SEQUENCE [LARGE SCALE GENOMIC DNA]</scope>
</reference>
<organism evidence="1 2">
    <name type="scientific">Candidatus Gottesmanbacteria bacterium RIFCSPLOWO2_01_FULL_49_10</name>
    <dbReference type="NCBI Taxonomy" id="1798396"/>
    <lineage>
        <taxon>Bacteria</taxon>
        <taxon>Candidatus Gottesmaniibacteriota</taxon>
    </lineage>
</organism>
<protein>
    <submittedName>
        <fullName evidence="1">Uncharacterized protein</fullName>
    </submittedName>
</protein>
<name>A0A1F6AVS9_9BACT</name>
<dbReference type="STRING" id="1798396.A2973_02035"/>
<evidence type="ECO:0000313" key="2">
    <source>
        <dbReference type="Proteomes" id="UP000176409"/>
    </source>
</evidence>
<accession>A0A1F6AVS9</accession>
<comment type="caution">
    <text evidence="1">The sequence shown here is derived from an EMBL/GenBank/DDBJ whole genome shotgun (WGS) entry which is preliminary data.</text>
</comment>
<proteinExistence type="predicted"/>
<sequence length="118" mass="12609">MSEETLNPSFAGNLRTGAQWLENKSSMPVPLDRSSADYILALIPPFAELIGVWTSETHGLDLKGIAATLLMAVTSVSLFKAGDRHDGTQMQVSEWIGPGLARGMHIAAGIFDTKPSTP</sequence>
<gene>
    <name evidence="1" type="ORF">A2973_02035</name>
</gene>